<keyword evidence="2" id="KW-0560">Oxidoreductase</keyword>
<dbReference type="PANTHER" id="PTHR41534:SF2">
    <property type="entry name" value="3-PHENYLPROPIONATE_CINNAMIC ACID DIOXYGENASE SUBUNIT BETA"/>
    <property type="match status" value="1"/>
</dbReference>
<dbReference type="PANTHER" id="PTHR41534">
    <property type="entry name" value="BLR3401 PROTEIN"/>
    <property type="match status" value="1"/>
</dbReference>
<evidence type="ECO:0000313" key="4">
    <source>
        <dbReference type="EMBL" id="TMJ06279.1"/>
    </source>
</evidence>
<feature type="compositionally biased region" description="Basic residues" evidence="3">
    <location>
        <begin position="1"/>
        <end position="16"/>
    </location>
</feature>
<evidence type="ECO:0000313" key="5">
    <source>
        <dbReference type="Proteomes" id="UP000319353"/>
    </source>
</evidence>
<protein>
    <submittedName>
        <fullName evidence="4">Aromatic-ring-hydroxylating dioxygenase</fullName>
    </submittedName>
</protein>
<dbReference type="InterPro" id="IPR000391">
    <property type="entry name" value="Rng_hydr_dOase-bsu"/>
</dbReference>
<name>A0A537LE30_9BACT</name>
<comment type="caution">
    <text evidence="4">The sequence shown here is derived from an EMBL/GenBank/DDBJ whole genome shotgun (WGS) entry which is preliminary data.</text>
</comment>
<organism evidence="4 5">
    <name type="scientific">Candidatus Segetimicrobium genomatis</name>
    <dbReference type="NCBI Taxonomy" id="2569760"/>
    <lineage>
        <taxon>Bacteria</taxon>
        <taxon>Bacillati</taxon>
        <taxon>Candidatus Sysuimicrobiota</taxon>
        <taxon>Candidatus Sysuimicrobiia</taxon>
        <taxon>Candidatus Sysuimicrobiales</taxon>
        <taxon>Candidatus Segetimicrobiaceae</taxon>
        <taxon>Candidatus Segetimicrobium</taxon>
    </lineage>
</organism>
<accession>A0A537LE30</accession>
<proteinExistence type="inferred from homology"/>
<comment type="similarity">
    <text evidence="1">Belongs to the bacterial ring-hydroxylating dioxygenase beta subunit family.</text>
</comment>
<evidence type="ECO:0000256" key="2">
    <source>
        <dbReference type="ARBA" id="ARBA00023002"/>
    </source>
</evidence>
<dbReference type="InterPro" id="IPR032710">
    <property type="entry name" value="NTF2-like_dom_sf"/>
</dbReference>
<dbReference type="SUPFAM" id="SSF54427">
    <property type="entry name" value="NTF2-like"/>
    <property type="match status" value="1"/>
</dbReference>
<dbReference type="CDD" id="cd00667">
    <property type="entry name" value="ring_hydroxylating_dioxygenases_beta"/>
    <property type="match status" value="1"/>
</dbReference>
<gene>
    <name evidence="4" type="ORF">E6H01_02185</name>
</gene>
<feature type="region of interest" description="Disordered" evidence="3">
    <location>
        <begin position="1"/>
        <end position="25"/>
    </location>
</feature>
<dbReference type="GO" id="GO:0019380">
    <property type="term" value="P:3-phenylpropionate catabolic process"/>
    <property type="evidence" value="ECO:0007669"/>
    <property type="project" value="TreeGrafter"/>
</dbReference>
<evidence type="ECO:0000256" key="3">
    <source>
        <dbReference type="SAM" id="MobiDB-lite"/>
    </source>
</evidence>
<dbReference type="EMBL" id="VBAL01000018">
    <property type="protein sequence ID" value="TMJ06279.1"/>
    <property type="molecule type" value="Genomic_DNA"/>
</dbReference>
<reference evidence="4 5" key="1">
    <citation type="journal article" date="2019" name="Nat. Microbiol.">
        <title>Mediterranean grassland soil C-N compound turnover is dependent on rainfall and depth, and is mediated by genomically divergent microorganisms.</title>
        <authorList>
            <person name="Diamond S."/>
            <person name="Andeer P.F."/>
            <person name="Li Z."/>
            <person name="Crits-Christoph A."/>
            <person name="Burstein D."/>
            <person name="Anantharaman K."/>
            <person name="Lane K.R."/>
            <person name="Thomas B.C."/>
            <person name="Pan C."/>
            <person name="Northen T.R."/>
            <person name="Banfield J.F."/>
        </authorList>
    </citation>
    <scope>NUCLEOTIDE SEQUENCE [LARGE SCALE GENOMIC DNA]</scope>
    <source>
        <strain evidence="4">NP_4</strain>
    </source>
</reference>
<dbReference type="Pfam" id="PF00866">
    <property type="entry name" value="Ring_hydroxyl_B"/>
    <property type="match status" value="1"/>
</dbReference>
<dbReference type="AlphaFoldDB" id="A0A537LE30"/>
<dbReference type="Gene3D" id="3.10.450.50">
    <property type="match status" value="1"/>
</dbReference>
<evidence type="ECO:0000256" key="1">
    <source>
        <dbReference type="ARBA" id="ARBA00009570"/>
    </source>
</evidence>
<sequence>MARQRAKASRRQHSPRTKSGSAALPAALTVSDAERFLFAEARLLDERRFDEWESLFSEDGSYWVPIDPAKEPGQGISIISDDRKRLHERVFRLTQTPVLDQNPPSRTMRLVSNVEVEADGAGQARLRCRQLITEVRPGGLGQAGLNVVRVFPASCEYRLRRDGARWKIVRKKVVLLDSDQPHYNLSFIP</sequence>
<dbReference type="Proteomes" id="UP000319353">
    <property type="component" value="Unassembled WGS sequence"/>
</dbReference>
<dbReference type="GO" id="GO:0051213">
    <property type="term" value="F:dioxygenase activity"/>
    <property type="evidence" value="ECO:0007669"/>
    <property type="project" value="UniProtKB-KW"/>
</dbReference>
<keyword evidence="4" id="KW-0223">Dioxygenase</keyword>